<reference evidence="1 2" key="1">
    <citation type="journal article" date="2008" name="Infect. Immun.">
        <title>Genome of Mycoplasma arthritidis.</title>
        <authorList>
            <person name="Dybvig K."/>
            <person name="Zuhua C."/>
            <person name="Lao P."/>
            <person name="Jordan D.S."/>
            <person name="French C.T."/>
            <person name="Tu A.H."/>
            <person name="Loraine A.E."/>
        </authorList>
    </citation>
    <scope>NUCLEOTIDE SEQUENCE [LARGE SCALE GENOMIC DNA]</scope>
    <source>
        <strain evidence="1 2">158L3-1</strain>
    </source>
</reference>
<protein>
    <submittedName>
        <fullName evidence="1">Uncharacterized protein</fullName>
    </submittedName>
</protein>
<evidence type="ECO:0000313" key="2">
    <source>
        <dbReference type="Proteomes" id="UP000008812"/>
    </source>
</evidence>
<dbReference type="AlphaFoldDB" id="B3PMR3"/>
<gene>
    <name evidence="1" type="ordered locus">MARTH_orf484</name>
</gene>
<sequence>MDLNNKQIIAGMNYLQKYYNYLIKNNKEPDWKLYVNPSGNIDSYNLGLNGSNFFKVKDYWYIFEKFKEKSSSSANNFKTGLFRVKFNSNKYELVMDENATHISDDPMAKILNKDFLKTKTSISAFTYKNIHFLYSFDSSSKKHNFFAIVNSSDGLKSVDISNCLKNSINSSDYLRKMYVMDGKINITDSDSKKHTIDLQNVESLKDYLNPTKTLRSLWIETLLKRLEVGTYMYKENPGGTKYKDLALRKEFNRIKSEIENFIKENNNSNTQKIEEYYNKLDEIVKKISS</sequence>
<proteinExistence type="predicted"/>
<keyword evidence="2" id="KW-1185">Reference proteome</keyword>
<dbReference type="KEGG" id="mat:MARTH_orf484"/>
<name>B3PMR3_META1</name>
<organism evidence="1 2">
    <name type="scientific">Metamycoplasma arthritidis (strain 158L3-1)</name>
    <name type="common">Mycoplasma arthritidis</name>
    <dbReference type="NCBI Taxonomy" id="243272"/>
    <lineage>
        <taxon>Bacteria</taxon>
        <taxon>Bacillati</taxon>
        <taxon>Mycoplasmatota</taxon>
        <taxon>Mycoplasmoidales</taxon>
        <taxon>Metamycoplasmataceae</taxon>
        <taxon>Metamycoplasma</taxon>
    </lineage>
</organism>
<dbReference type="Proteomes" id="UP000008812">
    <property type="component" value="Chromosome"/>
</dbReference>
<dbReference type="EMBL" id="CP001047">
    <property type="protein sequence ID" value="ACF07315.1"/>
    <property type="molecule type" value="Genomic_DNA"/>
</dbReference>
<dbReference type="HOGENOM" id="CLU_962499_0_0_14"/>
<dbReference type="RefSeq" id="WP_012498272.1">
    <property type="nucleotide sequence ID" value="NC_011025.1"/>
</dbReference>
<evidence type="ECO:0000313" key="1">
    <source>
        <dbReference type="EMBL" id="ACF07315.1"/>
    </source>
</evidence>
<accession>B3PMR3</accession>